<dbReference type="Proteomes" id="UP000037395">
    <property type="component" value="Unassembled WGS sequence"/>
</dbReference>
<comment type="caution">
    <text evidence="5">The sequence shown here is derived from an EMBL/GenBank/DDBJ whole genome shotgun (WGS) entry which is preliminary data.</text>
</comment>
<evidence type="ECO:0000259" key="4">
    <source>
        <dbReference type="PROSITE" id="PS50801"/>
    </source>
</evidence>
<evidence type="ECO:0000256" key="1">
    <source>
        <dbReference type="ARBA" id="ARBA00009013"/>
    </source>
</evidence>
<dbReference type="NCBIfam" id="TIGR00377">
    <property type="entry name" value="ant_ant_sig"/>
    <property type="match status" value="1"/>
</dbReference>
<keyword evidence="6" id="KW-1185">Reference proteome</keyword>
<evidence type="ECO:0000256" key="2">
    <source>
        <dbReference type="RuleBase" id="RU003749"/>
    </source>
</evidence>
<comment type="similarity">
    <text evidence="1 2">Belongs to the anti-sigma-factor antagonist family.</text>
</comment>
<accession>A0A1E7MV97</accession>
<dbReference type="PANTHER" id="PTHR33495">
    <property type="entry name" value="ANTI-SIGMA FACTOR ANTAGONIST TM_1081-RELATED-RELATED"/>
    <property type="match status" value="1"/>
</dbReference>
<feature type="domain" description="STAS" evidence="4">
    <location>
        <begin position="1"/>
        <end position="89"/>
    </location>
</feature>
<dbReference type="AlphaFoldDB" id="A0A1E7MV97"/>
<organism evidence="5 6">
    <name type="scientific">Kitasatospora aureofaciens</name>
    <name type="common">Streptomyces aureofaciens</name>
    <dbReference type="NCBI Taxonomy" id="1894"/>
    <lineage>
        <taxon>Bacteria</taxon>
        <taxon>Bacillati</taxon>
        <taxon>Actinomycetota</taxon>
        <taxon>Actinomycetes</taxon>
        <taxon>Kitasatosporales</taxon>
        <taxon>Streptomycetaceae</taxon>
        <taxon>Kitasatospora</taxon>
    </lineage>
</organism>
<evidence type="ECO:0000313" key="5">
    <source>
        <dbReference type="EMBL" id="OEV32362.1"/>
    </source>
</evidence>
<proteinExistence type="inferred from homology"/>
<feature type="compositionally biased region" description="Pro residues" evidence="3">
    <location>
        <begin position="118"/>
        <end position="129"/>
    </location>
</feature>
<dbReference type="InterPro" id="IPR003658">
    <property type="entry name" value="Anti-sigma_ant"/>
</dbReference>
<dbReference type="SUPFAM" id="SSF52091">
    <property type="entry name" value="SpoIIaa-like"/>
    <property type="match status" value="1"/>
</dbReference>
<dbReference type="InterPro" id="IPR036513">
    <property type="entry name" value="STAS_dom_sf"/>
</dbReference>
<name>A0A1E7MV97_KITAU</name>
<dbReference type="GO" id="GO:0043856">
    <property type="term" value="F:anti-sigma factor antagonist activity"/>
    <property type="evidence" value="ECO:0007669"/>
    <property type="project" value="InterPro"/>
</dbReference>
<sequence>MVDDRVSVRVVTVAGELDHDSAHVLRAALAQPLHDGVRRIVVDLAELRFCDSTGLNILLRARLDADAAGRTLEVSRPRPIVARLFEITGTDTLLRVRLDRDAEPGPPAPEAATDASPPASPPAASPEAE</sequence>
<dbReference type="InterPro" id="IPR058548">
    <property type="entry name" value="MlaB-like_STAS"/>
</dbReference>
<dbReference type="PANTHER" id="PTHR33495:SF2">
    <property type="entry name" value="ANTI-SIGMA FACTOR ANTAGONIST TM_1081-RELATED"/>
    <property type="match status" value="1"/>
</dbReference>
<dbReference type="InterPro" id="IPR002645">
    <property type="entry name" value="STAS_dom"/>
</dbReference>
<dbReference type="Gene3D" id="3.30.750.24">
    <property type="entry name" value="STAS domain"/>
    <property type="match status" value="1"/>
</dbReference>
<reference evidence="5" key="1">
    <citation type="submission" date="2016-08" db="EMBL/GenBank/DDBJ databases">
        <title>Sequencing, Assembly and Comparative Genomics of S. aureofaciens ATCC 10762.</title>
        <authorList>
            <person name="Gradnigo J.S."/>
            <person name="Johnson N."/>
            <person name="Somerville G.A."/>
        </authorList>
    </citation>
    <scope>NUCLEOTIDE SEQUENCE [LARGE SCALE GENOMIC DNA]</scope>
    <source>
        <strain evidence="5">ATCC 10762</strain>
    </source>
</reference>
<evidence type="ECO:0000256" key="3">
    <source>
        <dbReference type="SAM" id="MobiDB-lite"/>
    </source>
</evidence>
<dbReference type="CDD" id="cd07043">
    <property type="entry name" value="STAS_anti-anti-sigma_factors"/>
    <property type="match status" value="1"/>
</dbReference>
<protein>
    <recommendedName>
        <fullName evidence="2">Anti-sigma factor antagonist</fullName>
    </recommendedName>
</protein>
<evidence type="ECO:0000313" key="6">
    <source>
        <dbReference type="Proteomes" id="UP000037395"/>
    </source>
</evidence>
<dbReference type="EMBL" id="JPRF03000097">
    <property type="protein sequence ID" value="OEV32362.1"/>
    <property type="molecule type" value="Genomic_DNA"/>
</dbReference>
<dbReference type="PROSITE" id="PS50801">
    <property type="entry name" value="STAS"/>
    <property type="match status" value="1"/>
</dbReference>
<feature type="region of interest" description="Disordered" evidence="3">
    <location>
        <begin position="96"/>
        <end position="129"/>
    </location>
</feature>
<gene>
    <name evidence="5" type="ORF">HS99_0016820</name>
</gene>
<dbReference type="Pfam" id="PF13466">
    <property type="entry name" value="STAS_2"/>
    <property type="match status" value="1"/>
</dbReference>